<dbReference type="AlphaFoldDB" id="A0A7S2SLG8"/>
<accession>A0A7S2SLG8</accession>
<organism evidence="2">
    <name type="scientific">Eucampia antarctica</name>
    <dbReference type="NCBI Taxonomy" id="49252"/>
    <lineage>
        <taxon>Eukaryota</taxon>
        <taxon>Sar</taxon>
        <taxon>Stramenopiles</taxon>
        <taxon>Ochrophyta</taxon>
        <taxon>Bacillariophyta</taxon>
        <taxon>Mediophyceae</taxon>
        <taxon>Biddulphiophycidae</taxon>
        <taxon>Hemiaulales</taxon>
        <taxon>Hemiaulaceae</taxon>
        <taxon>Eucampia</taxon>
    </lineage>
</organism>
<feature type="compositionally biased region" description="Polar residues" evidence="1">
    <location>
        <begin position="1"/>
        <end position="21"/>
    </location>
</feature>
<dbReference type="EMBL" id="HBHI01030876">
    <property type="protein sequence ID" value="CAD9702745.1"/>
    <property type="molecule type" value="Transcribed_RNA"/>
</dbReference>
<evidence type="ECO:0000313" key="2">
    <source>
        <dbReference type="EMBL" id="CAD9702745.1"/>
    </source>
</evidence>
<protein>
    <submittedName>
        <fullName evidence="2">Uncharacterized protein</fullName>
    </submittedName>
</protein>
<evidence type="ECO:0000256" key="1">
    <source>
        <dbReference type="SAM" id="MobiDB-lite"/>
    </source>
</evidence>
<reference evidence="2" key="1">
    <citation type="submission" date="2021-01" db="EMBL/GenBank/DDBJ databases">
        <authorList>
            <person name="Corre E."/>
            <person name="Pelletier E."/>
            <person name="Niang G."/>
            <person name="Scheremetjew M."/>
            <person name="Finn R."/>
            <person name="Kale V."/>
            <person name="Holt S."/>
            <person name="Cochrane G."/>
            <person name="Meng A."/>
            <person name="Brown T."/>
            <person name="Cohen L."/>
        </authorList>
    </citation>
    <scope>NUCLEOTIDE SEQUENCE</scope>
    <source>
        <strain evidence="2">CCMP1452</strain>
    </source>
</reference>
<sequence>MTYSPTRTAVPTMMQSDSLSLSPKLVPTSAPSLRYQNIAGNAGCPDSESLYEVIMYDAWGDGWDDTKLTITRMEREEGIAFHTDDLEKRTTTFSTDGSSTTIIKRRSVNNTENIVPLESPNPIFDEGFAMGSQDSRYLCLRPWRCYNAKIDRGKWPEEIMWEIRPVPLGI</sequence>
<feature type="region of interest" description="Disordered" evidence="1">
    <location>
        <begin position="1"/>
        <end position="23"/>
    </location>
</feature>
<name>A0A7S2SLG8_9STRA</name>
<proteinExistence type="predicted"/>
<gene>
    <name evidence="2" type="ORF">EANT1437_LOCUS15884</name>
</gene>